<keyword evidence="1" id="KW-0812">Transmembrane</keyword>
<dbReference type="AlphaFoldDB" id="A0A8S9I1Y3"/>
<reference evidence="2" key="1">
    <citation type="submission" date="2019-12" db="EMBL/GenBank/DDBJ databases">
        <title>Genome sequencing and annotation of Brassica cretica.</title>
        <authorList>
            <person name="Studholme D.J."/>
            <person name="Sarris P.F."/>
        </authorList>
    </citation>
    <scope>NUCLEOTIDE SEQUENCE</scope>
    <source>
        <strain evidence="2">PFS-102/07</strain>
        <tissue evidence="2">Leaf</tissue>
    </source>
</reference>
<name>A0A8S9I1Y3_BRACR</name>
<evidence type="ECO:0000256" key="1">
    <source>
        <dbReference type="SAM" id="Phobius"/>
    </source>
</evidence>
<evidence type="ECO:0000313" key="2">
    <source>
        <dbReference type="EMBL" id="KAF2563584.1"/>
    </source>
</evidence>
<keyword evidence="1" id="KW-0472">Membrane</keyword>
<dbReference type="EMBL" id="QGKY02001250">
    <property type="protein sequence ID" value="KAF2563584.1"/>
    <property type="molecule type" value="Genomic_DNA"/>
</dbReference>
<organism evidence="2">
    <name type="scientific">Brassica cretica</name>
    <name type="common">Mustard</name>
    <dbReference type="NCBI Taxonomy" id="69181"/>
    <lineage>
        <taxon>Eukaryota</taxon>
        <taxon>Viridiplantae</taxon>
        <taxon>Streptophyta</taxon>
        <taxon>Embryophyta</taxon>
        <taxon>Tracheophyta</taxon>
        <taxon>Spermatophyta</taxon>
        <taxon>Magnoliopsida</taxon>
        <taxon>eudicotyledons</taxon>
        <taxon>Gunneridae</taxon>
        <taxon>Pentapetalae</taxon>
        <taxon>rosids</taxon>
        <taxon>malvids</taxon>
        <taxon>Brassicales</taxon>
        <taxon>Brassicaceae</taxon>
        <taxon>Brassiceae</taxon>
        <taxon>Brassica</taxon>
    </lineage>
</organism>
<proteinExistence type="predicted"/>
<keyword evidence="1" id="KW-1133">Transmembrane helix</keyword>
<sequence length="78" mass="8700">MANNPRVFLDIAVGPFNVWSDRDRTLRQHEPIDCGELPGYHSSTALIQITFGLAGILLWETVLEANRSTAMSSRTRNA</sequence>
<gene>
    <name evidence="2" type="ORF">F2Q70_00015098</name>
</gene>
<protein>
    <submittedName>
        <fullName evidence="2">Uncharacterized protein</fullName>
    </submittedName>
</protein>
<comment type="caution">
    <text evidence="2">The sequence shown here is derived from an EMBL/GenBank/DDBJ whole genome shotgun (WGS) entry which is preliminary data.</text>
</comment>
<feature type="transmembrane region" description="Helical" evidence="1">
    <location>
        <begin position="45"/>
        <end position="63"/>
    </location>
</feature>
<accession>A0A8S9I1Y3</accession>